<name>A0A1B7NJU9_9EURO</name>
<keyword evidence="2" id="KW-1185">Reference proteome</keyword>
<organism evidence="1 2">
    <name type="scientific">Emergomyces africanus</name>
    <dbReference type="NCBI Taxonomy" id="1955775"/>
    <lineage>
        <taxon>Eukaryota</taxon>
        <taxon>Fungi</taxon>
        <taxon>Dikarya</taxon>
        <taxon>Ascomycota</taxon>
        <taxon>Pezizomycotina</taxon>
        <taxon>Eurotiomycetes</taxon>
        <taxon>Eurotiomycetidae</taxon>
        <taxon>Onygenales</taxon>
        <taxon>Ajellomycetaceae</taxon>
        <taxon>Emergomyces</taxon>
    </lineage>
</organism>
<proteinExistence type="predicted"/>
<dbReference type="EMBL" id="LGUA01003939">
    <property type="protein sequence ID" value="OAX76940.1"/>
    <property type="molecule type" value="Genomic_DNA"/>
</dbReference>
<evidence type="ECO:0000313" key="1">
    <source>
        <dbReference type="EMBL" id="OAX76940.1"/>
    </source>
</evidence>
<evidence type="ECO:0000313" key="2">
    <source>
        <dbReference type="Proteomes" id="UP000091918"/>
    </source>
</evidence>
<reference evidence="1 2" key="1">
    <citation type="submission" date="2015-07" db="EMBL/GenBank/DDBJ databases">
        <title>Emmonsia species relationships and genome sequence.</title>
        <authorList>
            <person name="Cuomo C.A."/>
            <person name="Schwartz I.S."/>
            <person name="Kenyon C."/>
            <person name="de Hoog G.S."/>
            <person name="Govender N.P."/>
            <person name="Botha A."/>
            <person name="Moreno L."/>
            <person name="de Vries M."/>
            <person name="Munoz J.F."/>
            <person name="Stielow J.B."/>
        </authorList>
    </citation>
    <scope>NUCLEOTIDE SEQUENCE [LARGE SCALE GENOMIC DNA]</scope>
    <source>
        <strain evidence="1 2">CBS 136260</strain>
    </source>
</reference>
<feature type="non-terminal residue" evidence="1">
    <location>
        <position position="1"/>
    </location>
</feature>
<protein>
    <submittedName>
        <fullName evidence="1">Uncharacterized protein</fullName>
    </submittedName>
</protein>
<dbReference type="Proteomes" id="UP000091918">
    <property type="component" value="Unassembled WGS sequence"/>
</dbReference>
<dbReference type="AlphaFoldDB" id="A0A1B7NJU9"/>
<sequence>IHHESQSSVIDIDEHDEYYIKKILDKKIKYYQKHYLIK</sequence>
<comment type="caution">
    <text evidence="1">The sequence shown here is derived from an EMBL/GenBank/DDBJ whole genome shotgun (WGS) entry which is preliminary data.</text>
</comment>
<gene>
    <name evidence="1" type="ORF">ACJ72_08767</name>
</gene>
<accession>A0A1B7NJU9</accession>